<dbReference type="AlphaFoldDB" id="A0A183HDT0"/>
<evidence type="ECO:0000313" key="3">
    <source>
        <dbReference type="WBParaSite" id="OFLC_0000564101-mRNA-1"/>
    </source>
</evidence>
<accession>A0A183HDT0</accession>
<keyword evidence="2" id="KW-1185">Reference proteome</keyword>
<proteinExistence type="predicted"/>
<organism evidence="3">
    <name type="scientific">Onchocerca flexuosa</name>
    <dbReference type="NCBI Taxonomy" id="387005"/>
    <lineage>
        <taxon>Eukaryota</taxon>
        <taxon>Metazoa</taxon>
        <taxon>Ecdysozoa</taxon>
        <taxon>Nematoda</taxon>
        <taxon>Chromadorea</taxon>
        <taxon>Rhabditida</taxon>
        <taxon>Spirurina</taxon>
        <taxon>Spiruromorpha</taxon>
        <taxon>Filarioidea</taxon>
        <taxon>Onchocercidae</taxon>
        <taxon>Onchocerca</taxon>
    </lineage>
</organism>
<gene>
    <name evidence="1" type="ORF">X798_01882</name>
</gene>
<dbReference type="WBParaSite" id="OFLC_0000564101-mRNA-1">
    <property type="protein sequence ID" value="OFLC_0000564101-mRNA-1"/>
    <property type="gene ID" value="OFLC_0000564101"/>
</dbReference>
<sequence>MLYVYACKEERSDAQYAVRSASATARLCERQHFAMDFLNALNDNDVPRAIFSIAARLAQLQYYLSEA</sequence>
<dbReference type="Proteomes" id="UP000242913">
    <property type="component" value="Unassembled WGS sequence"/>
</dbReference>
<reference evidence="1 2" key="1">
    <citation type="submission" date="2015-12" db="EMBL/GenBank/DDBJ databases">
        <title>Draft genome of the nematode, Onchocerca flexuosa.</title>
        <authorList>
            <person name="Mitreva M."/>
        </authorList>
    </citation>
    <scope>NUCLEOTIDE SEQUENCE [LARGE SCALE GENOMIC DNA]</scope>
    <source>
        <strain evidence="1">Red Deer</strain>
    </source>
</reference>
<dbReference type="EMBL" id="KZ269982">
    <property type="protein sequence ID" value="OZC11056.1"/>
    <property type="molecule type" value="Genomic_DNA"/>
</dbReference>
<name>A0A183HDT0_9BILA</name>
<protein>
    <submittedName>
        <fullName evidence="1 3">Uncharacterized protein</fullName>
    </submittedName>
</protein>
<evidence type="ECO:0000313" key="2">
    <source>
        <dbReference type="Proteomes" id="UP000242913"/>
    </source>
</evidence>
<reference evidence="3" key="2">
    <citation type="submission" date="2016-06" db="UniProtKB">
        <authorList>
            <consortium name="WormBaseParasite"/>
        </authorList>
    </citation>
    <scope>IDENTIFICATION</scope>
</reference>
<evidence type="ECO:0000313" key="1">
    <source>
        <dbReference type="EMBL" id="OZC11056.1"/>
    </source>
</evidence>